<organism evidence="1 2">
    <name type="scientific">Saprolegnia diclina (strain VS20)</name>
    <dbReference type="NCBI Taxonomy" id="1156394"/>
    <lineage>
        <taxon>Eukaryota</taxon>
        <taxon>Sar</taxon>
        <taxon>Stramenopiles</taxon>
        <taxon>Oomycota</taxon>
        <taxon>Saprolegniomycetes</taxon>
        <taxon>Saprolegniales</taxon>
        <taxon>Saprolegniaceae</taxon>
        <taxon>Saprolegnia</taxon>
    </lineage>
</organism>
<dbReference type="OrthoDB" id="191686at2759"/>
<reference evidence="1 2" key="1">
    <citation type="submission" date="2012-04" db="EMBL/GenBank/DDBJ databases">
        <title>The Genome Sequence of Saprolegnia declina VS20.</title>
        <authorList>
            <consortium name="The Broad Institute Genome Sequencing Platform"/>
            <person name="Russ C."/>
            <person name="Nusbaum C."/>
            <person name="Tyler B."/>
            <person name="van West P."/>
            <person name="Dieguez-Uribeondo J."/>
            <person name="de Bruijn I."/>
            <person name="Tripathy S."/>
            <person name="Jiang R."/>
            <person name="Young S.K."/>
            <person name="Zeng Q."/>
            <person name="Gargeya S."/>
            <person name="Fitzgerald M."/>
            <person name="Haas B."/>
            <person name="Abouelleil A."/>
            <person name="Alvarado L."/>
            <person name="Arachchi H.M."/>
            <person name="Berlin A."/>
            <person name="Chapman S.B."/>
            <person name="Goldberg J."/>
            <person name="Griggs A."/>
            <person name="Gujja S."/>
            <person name="Hansen M."/>
            <person name="Howarth C."/>
            <person name="Imamovic A."/>
            <person name="Larimer J."/>
            <person name="McCowen C."/>
            <person name="Montmayeur A."/>
            <person name="Murphy C."/>
            <person name="Neiman D."/>
            <person name="Pearson M."/>
            <person name="Priest M."/>
            <person name="Roberts A."/>
            <person name="Saif S."/>
            <person name="Shea T."/>
            <person name="Sisk P."/>
            <person name="Sykes S."/>
            <person name="Wortman J."/>
            <person name="Nusbaum C."/>
            <person name="Birren B."/>
        </authorList>
    </citation>
    <scope>NUCLEOTIDE SEQUENCE [LARGE SCALE GENOMIC DNA]</scope>
    <source>
        <strain evidence="1 2">VS20</strain>
    </source>
</reference>
<dbReference type="GeneID" id="19955820"/>
<dbReference type="EMBL" id="JH767215">
    <property type="protein sequence ID" value="EQC27083.1"/>
    <property type="molecule type" value="Genomic_DNA"/>
</dbReference>
<protein>
    <recommendedName>
        <fullName evidence="3">EF-hand domain-containing protein</fullName>
    </recommendedName>
</protein>
<dbReference type="VEuPathDB" id="FungiDB:SDRG_15093"/>
<dbReference type="InParanoid" id="T0R4R9"/>
<evidence type="ECO:0000313" key="2">
    <source>
        <dbReference type="Proteomes" id="UP000030762"/>
    </source>
</evidence>
<dbReference type="AlphaFoldDB" id="T0R4R9"/>
<name>T0R4R9_SAPDV</name>
<keyword evidence="2" id="KW-1185">Reference proteome</keyword>
<evidence type="ECO:0008006" key="3">
    <source>
        <dbReference type="Google" id="ProtNLM"/>
    </source>
</evidence>
<accession>T0R4R9</accession>
<sequence>MATGSSKEKVTAASLLFDSNGFISQSKIEMFLTAALKMLVEIAPHLLLQLGMDSPVAKAPIAQCCGSCETNPGAARATGAQA</sequence>
<dbReference type="Proteomes" id="UP000030762">
    <property type="component" value="Unassembled WGS sequence"/>
</dbReference>
<gene>
    <name evidence="1" type="ORF">SDRG_15093</name>
</gene>
<evidence type="ECO:0000313" key="1">
    <source>
        <dbReference type="EMBL" id="EQC27083.1"/>
    </source>
</evidence>
<dbReference type="RefSeq" id="XP_008619477.1">
    <property type="nucleotide sequence ID" value="XM_008621255.1"/>
</dbReference>
<proteinExistence type="predicted"/>